<comment type="caution">
    <text evidence="1">The sequence shown here is derived from an EMBL/GenBank/DDBJ whole genome shotgun (WGS) entry which is preliminary data.</text>
</comment>
<feature type="non-terminal residue" evidence="1">
    <location>
        <position position="66"/>
    </location>
</feature>
<feature type="non-terminal residue" evidence="1">
    <location>
        <position position="1"/>
    </location>
</feature>
<evidence type="ECO:0000313" key="1">
    <source>
        <dbReference type="EMBL" id="CAF1563027.1"/>
    </source>
</evidence>
<organism evidence="1 3">
    <name type="scientific">Didymodactylos carnosus</name>
    <dbReference type="NCBI Taxonomy" id="1234261"/>
    <lineage>
        <taxon>Eukaryota</taxon>
        <taxon>Metazoa</taxon>
        <taxon>Spiralia</taxon>
        <taxon>Gnathifera</taxon>
        <taxon>Rotifera</taxon>
        <taxon>Eurotatoria</taxon>
        <taxon>Bdelloidea</taxon>
        <taxon>Philodinida</taxon>
        <taxon>Philodinidae</taxon>
        <taxon>Didymodactylos</taxon>
    </lineage>
</organism>
<dbReference type="Proteomes" id="UP000682733">
    <property type="component" value="Unassembled WGS sequence"/>
</dbReference>
<accession>A0A8S2FWP7</accession>
<evidence type="ECO:0000313" key="3">
    <source>
        <dbReference type="Proteomes" id="UP000677228"/>
    </source>
</evidence>
<reference evidence="1" key="1">
    <citation type="submission" date="2021-02" db="EMBL/GenBank/DDBJ databases">
        <authorList>
            <person name="Nowell W R."/>
        </authorList>
    </citation>
    <scope>NUCLEOTIDE SEQUENCE</scope>
</reference>
<proteinExistence type="predicted"/>
<dbReference type="Proteomes" id="UP000677228">
    <property type="component" value="Unassembled WGS sequence"/>
</dbReference>
<dbReference type="AlphaFoldDB" id="A0A8S2FWP7"/>
<name>A0A8S2FWP7_9BILA</name>
<evidence type="ECO:0000313" key="2">
    <source>
        <dbReference type="EMBL" id="CAF4355337.1"/>
    </source>
</evidence>
<sequence length="66" mass="8028">KYYEETYQQGRIRIKSFENYAEKLVQRFPDLKTGIMTKMKTLHAQWHDLELAILSYLDEDFDKILN</sequence>
<dbReference type="EMBL" id="CAJNOK010042295">
    <property type="protein sequence ID" value="CAF1563027.1"/>
    <property type="molecule type" value="Genomic_DNA"/>
</dbReference>
<gene>
    <name evidence="1" type="ORF">OVA965_LOCUS39910</name>
    <name evidence="2" type="ORF">TMI583_LOCUS41291</name>
</gene>
<protein>
    <submittedName>
        <fullName evidence="1">Uncharacterized protein</fullName>
    </submittedName>
</protein>
<dbReference type="EMBL" id="CAJOBA010064959">
    <property type="protein sequence ID" value="CAF4355337.1"/>
    <property type="molecule type" value="Genomic_DNA"/>
</dbReference>